<dbReference type="GO" id="GO:0006289">
    <property type="term" value="P:nucleotide-excision repair"/>
    <property type="evidence" value="ECO:0007669"/>
    <property type="project" value="TreeGrafter"/>
</dbReference>
<dbReference type="Pfam" id="PF04005">
    <property type="entry name" value="Hus1"/>
    <property type="match status" value="1"/>
</dbReference>
<protein>
    <recommendedName>
        <fullName evidence="4">Checkpoint protein</fullName>
    </recommendedName>
</protein>
<evidence type="ECO:0000256" key="2">
    <source>
        <dbReference type="ARBA" id="ARBA00005563"/>
    </source>
</evidence>
<dbReference type="GO" id="GO:0033314">
    <property type="term" value="P:mitotic DNA replication checkpoint signaling"/>
    <property type="evidence" value="ECO:0007669"/>
    <property type="project" value="TreeGrafter"/>
</dbReference>
<dbReference type="OrthoDB" id="10063861at2759"/>
<dbReference type="PIRSF" id="PIRSF011312">
    <property type="entry name" value="Cell_cycle_HUS1"/>
    <property type="match status" value="1"/>
</dbReference>
<dbReference type="AlphaFoldDB" id="A0A8X6KMM6"/>
<name>A0A8X6KMM6_NEPPI</name>
<dbReference type="GO" id="GO:0035861">
    <property type="term" value="C:site of double-strand break"/>
    <property type="evidence" value="ECO:0007669"/>
    <property type="project" value="TreeGrafter"/>
</dbReference>
<dbReference type="InterPro" id="IPR016580">
    <property type="entry name" value="HUS1"/>
</dbReference>
<sequence>MLVFSGIRLKPTTDENRLLRVAASSSRLPQPCDFLLYVRHWIGILNTIGKLTKIAVLRILPSHMYLTFNERITSGGSSLWCEIPQDHYFCEFNMEGLSTENNEIYLEFQIDNLVTAFKSAQAAKSIKLKLTKKHVPCLTLEVELPSLHSNSRFVVHDVPVLVIPRRLWEQFQEPSMIQFDVSIYMPSLKIVRSVVERMKNIGTFMTMFASSDGEIDLRCETDTVTITTHFKDLNLTSVSTHTTDKFKAECRIDLRKFNQFLFGQQINPAKVICNISHQQMVQFFLLHDDVSIQYFLPSVVT</sequence>
<proteinExistence type="inferred from homology"/>
<comment type="similarity">
    <text evidence="2 4">Belongs to the HUS1 family.</text>
</comment>
<accession>A0A8X6KMM6</accession>
<dbReference type="GO" id="GO:0030896">
    <property type="term" value="C:checkpoint clamp complex"/>
    <property type="evidence" value="ECO:0007669"/>
    <property type="project" value="InterPro"/>
</dbReference>
<evidence type="ECO:0000256" key="3">
    <source>
        <dbReference type="ARBA" id="ARBA00023242"/>
    </source>
</evidence>
<dbReference type="GO" id="GO:0000724">
    <property type="term" value="P:double-strand break repair via homologous recombination"/>
    <property type="evidence" value="ECO:0007669"/>
    <property type="project" value="TreeGrafter"/>
</dbReference>
<evidence type="ECO:0000313" key="6">
    <source>
        <dbReference type="Proteomes" id="UP000887013"/>
    </source>
</evidence>
<evidence type="ECO:0000313" key="5">
    <source>
        <dbReference type="EMBL" id="GFS60306.1"/>
    </source>
</evidence>
<dbReference type="GO" id="GO:0005730">
    <property type="term" value="C:nucleolus"/>
    <property type="evidence" value="ECO:0007669"/>
    <property type="project" value="InterPro"/>
</dbReference>
<keyword evidence="3" id="KW-0539">Nucleus</keyword>
<dbReference type="Gene3D" id="3.70.10.10">
    <property type="match status" value="1"/>
</dbReference>
<evidence type="ECO:0000256" key="4">
    <source>
        <dbReference type="PIRNR" id="PIRNR011312"/>
    </source>
</evidence>
<evidence type="ECO:0000256" key="1">
    <source>
        <dbReference type="ARBA" id="ARBA00004123"/>
    </source>
</evidence>
<keyword evidence="6" id="KW-1185">Reference proteome</keyword>
<organism evidence="5 6">
    <name type="scientific">Nephila pilipes</name>
    <name type="common">Giant wood spider</name>
    <name type="synonym">Nephila maculata</name>
    <dbReference type="NCBI Taxonomy" id="299642"/>
    <lineage>
        <taxon>Eukaryota</taxon>
        <taxon>Metazoa</taxon>
        <taxon>Ecdysozoa</taxon>
        <taxon>Arthropoda</taxon>
        <taxon>Chelicerata</taxon>
        <taxon>Arachnida</taxon>
        <taxon>Araneae</taxon>
        <taxon>Araneomorphae</taxon>
        <taxon>Entelegynae</taxon>
        <taxon>Araneoidea</taxon>
        <taxon>Nephilidae</taxon>
        <taxon>Nephila</taxon>
    </lineage>
</organism>
<dbReference type="InterPro" id="IPR007150">
    <property type="entry name" value="HUS1/Mec3"/>
</dbReference>
<dbReference type="Proteomes" id="UP000887013">
    <property type="component" value="Unassembled WGS sequence"/>
</dbReference>
<comment type="subcellular location">
    <subcellularLocation>
        <location evidence="1">Nucleus</location>
    </subcellularLocation>
</comment>
<dbReference type="GO" id="GO:0031573">
    <property type="term" value="P:mitotic intra-S DNA damage checkpoint signaling"/>
    <property type="evidence" value="ECO:0007669"/>
    <property type="project" value="TreeGrafter"/>
</dbReference>
<reference evidence="5" key="1">
    <citation type="submission" date="2020-08" db="EMBL/GenBank/DDBJ databases">
        <title>Multicomponent nature underlies the extraordinary mechanical properties of spider dragline silk.</title>
        <authorList>
            <person name="Kono N."/>
            <person name="Nakamura H."/>
            <person name="Mori M."/>
            <person name="Yoshida Y."/>
            <person name="Ohtoshi R."/>
            <person name="Malay A.D."/>
            <person name="Moran D.A.P."/>
            <person name="Tomita M."/>
            <person name="Numata K."/>
            <person name="Arakawa K."/>
        </authorList>
    </citation>
    <scope>NUCLEOTIDE SEQUENCE</scope>
</reference>
<dbReference type="GO" id="GO:0044778">
    <property type="term" value="P:meiotic DNA integrity checkpoint signaling"/>
    <property type="evidence" value="ECO:0007669"/>
    <property type="project" value="TreeGrafter"/>
</dbReference>
<dbReference type="PANTHER" id="PTHR12900">
    <property type="entry name" value="MITOTIC AND DNA DAMAGE CHECKPOINT PROTEIN HUS1"/>
    <property type="match status" value="1"/>
</dbReference>
<dbReference type="PANTHER" id="PTHR12900:SF0">
    <property type="entry name" value="CHECKPOINT PROTEIN"/>
    <property type="match status" value="1"/>
</dbReference>
<dbReference type="EMBL" id="BMAW01047358">
    <property type="protein sequence ID" value="GFS60306.1"/>
    <property type="molecule type" value="Genomic_DNA"/>
</dbReference>
<gene>
    <name evidence="5" type="primary">HUS1</name>
    <name evidence="5" type="ORF">NPIL_674771</name>
</gene>
<comment type="caution">
    <text evidence="5">The sequence shown here is derived from an EMBL/GenBank/DDBJ whole genome shotgun (WGS) entry which is preliminary data.</text>
</comment>
<dbReference type="GO" id="GO:0000723">
    <property type="term" value="P:telomere maintenance"/>
    <property type="evidence" value="ECO:0007669"/>
    <property type="project" value="TreeGrafter"/>
</dbReference>